<proteinExistence type="predicted"/>
<dbReference type="Proteomes" id="UP000887104">
    <property type="component" value="Unassembled WGS sequence"/>
</dbReference>
<feature type="transmembrane region" description="Helical" evidence="1">
    <location>
        <begin position="36"/>
        <end position="54"/>
    </location>
</feature>
<gene>
    <name evidence="2" type="ORF">TUM4438_19850</name>
</gene>
<evidence type="ECO:0000313" key="2">
    <source>
        <dbReference type="EMBL" id="GIU45721.1"/>
    </source>
</evidence>
<keyword evidence="1" id="KW-0472">Membrane</keyword>
<keyword evidence="1" id="KW-1133">Transmembrane helix</keyword>
<feature type="transmembrane region" description="Helical" evidence="1">
    <location>
        <begin position="168"/>
        <end position="197"/>
    </location>
</feature>
<feature type="transmembrane region" description="Helical" evidence="1">
    <location>
        <begin position="91"/>
        <end position="114"/>
    </location>
</feature>
<keyword evidence="3" id="KW-1185">Reference proteome</keyword>
<sequence length="282" mass="31194">MENNAPETTTKNSMLKNTLLIAKFEIKKMLFNPRGLIALIAFALVWLLILLYPISGASSFLINPDFRGIIEGVFGPNTLSELFKWPVAELAVYWIAALYIFPLFSIFVSADQFATDKARGTFRFLSLRVGRDSLFFGRFIGHMALQCLLLALTVIATILLAITRDMSLLLPAISSGLIVTMNLMIVLLPYTALMAILSLYANSARQATIYAILVWAAMSISIAIINNYLPIISELKWALPGAQISLMINTQGLQTFMYAPVALIQAAVLLFLGKMYINRSAL</sequence>
<organism evidence="2 3">
    <name type="scientific">Shewanella sairae</name>
    <dbReference type="NCBI Taxonomy" id="190310"/>
    <lineage>
        <taxon>Bacteria</taxon>
        <taxon>Pseudomonadati</taxon>
        <taxon>Pseudomonadota</taxon>
        <taxon>Gammaproteobacteria</taxon>
        <taxon>Alteromonadales</taxon>
        <taxon>Shewanellaceae</taxon>
        <taxon>Shewanella</taxon>
    </lineage>
</organism>
<accession>A0ABQ4PDY3</accession>
<feature type="transmembrane region" description="Helical" evidence="1">
    <location>
        <begin position="135"/>
        <end position="162"/>
    </location>
</feature>
<protein>
    <submittedName>
        <fullName evidence="2">ABC transporter</fullName>
    </submittedName>
</protein>
<feature type="transmembrane region" description="Helical" evidence="1">
    <location>
        <begin position="256"/>
        <end position="277"/>
    </location>
</feature>
<name>A0ABQ4PDY3_9GAMM</name>
<dbReference type="Pfam" id="PF12679">
    <property type="entry name" value="ABC2_membrane_2"/>
    <property type="match status" value="1"/>
</dbReference>
<feature type="transmembrane region" description="Helical" evidence="1">
    <location>
        <begin position="209"/>
        <end position="229"/>
    </location>
</feature>
<dbReference type="EMBL" id="BPEY01000030">
    <property type="protein sequence ID" value="GIU45721.1"/>
    <property type="molecule type" value="Genomic_DNA"/>
</dbReference>
<reference evidence="2" key="1">
    <citation type="submission" date="2021-05" db="EMBL/GenBank/DDBJ databases">
        <title>Molecular characterization for Shewanella algae harboring chromosomal blaOXA-55-like strains isolated from clinical and environment sample.</title>
        <authorList>
            <person name="Ohama Y."/>
            <person name="Aoki K."/>
            <person name="Harada S."/>
            <person name="Moriya K."/>
            <person name="Ishii Y."/>
            <person name="Tateda K."/>
        </authorList>
    </citation>
    <scope>NUCLEOTIDE SEQUENCE</scope>
    <source>
        <strain evidence="2">JCM 11563</strain>
    </source>
</reference>
<keyword evidence="1" id="KW-0812">Transmembrane</keyword>
<comment type="caution">
    <text evidence="2">The sequence shown here is derived from an EMBL/GenBank/DDBJ whole genome shotgun (WGS) entry which is preliminary data.</text>
</comment>
<evidence type="ECO:0000256" key="1">
    <source>
        <dbReference type="SAM" id="Phobius"/>
    </source>
</evidence>
<evidence type="ECO:0000313" key="3">
    <source>
        <dbReference type="Proteomes" id="UP000887104"/>
    </source>
</evidence>